<feature type="domain" description="CBS" evidence="4">
    <location>
        <begin position="252"/>
        <end position="308"/>
    </location>
</feature>
<dbReference type="SUPFAM" id="SSF54631">
    <property type="entry name" value="CBS-domain pair"/>
    <property type="match status" value="2"/>
</dbReference>
<dbReference type="AlphaFoldDB" id="A0AA88G9W7"/>
<keyword evidence="1" id="KW-0677">Repeat</keyword>
<keyword evidence="2 3" id="KW-0129">CBS domain</keyword>
<feature type="domain" description="CBS" evidence="4">
    <location>
        <begin position="176"/>
        <end position="234"/>
    </location>
</feature>
<organism evidence="5 6">
    <name type="scientific">Naegleria lovaniensis</name>
    <name type="common">Amoeba</name>
    <dbReference type="NCBI Taxonomy" id="51637"/>
    <lineage>
        <taxon>Eukaryota</taxon>
        <taxon>Discoba</taxon>
        <taxon>Heterolobosea</taxon>
        <taxon>Tetramitia</taxon>
        <taxon>Eutetramitia</taxon>
        <taxon>Vahlkampfiidae</taxon>
        <taxon>Naegleria</taxon>
    </lineage>
</organism>
<evidence type="ECO:0000256" key="3">
    <source>
        <dbReference type="PROSITE-ProRule" id="PRU00703"/>
    </source>
</evidence>
<dbReference type="InterPro" id="IPR050511">
    <property type="entry name" value="AMPK_gamma/SDS23_families"/>
</dbReference>
<dbReference type="SMART" id="SM00116">
    <property type="entry name" value="CBS"/>
    <property type="match status" value="4"/>
</dbReference>
<dbReference type="RefSeq" id="XP_044541996.1">
    <property type="nucleotide sequence ID" value="XM_044688941.1"/>
</dbReference>
<evidence type="ECO:0000259" key="4">
    <source>
        <dbReference type="PROSITE" id="PS51371"/>
    </source>
</evidence>
<evidence type="ECO:0000313" key="5">
    <source>
        <dbReference type="EMBL" id="KAG2372821.1"/>
    </source>
</evidence>
<dbReference type="InterPro" id="IPR000644">
    <property type="entry name" value="CBS_dom"/>
</dbReference>
<reference evidence="5 6" key="1">
    <citation type="journal article" date="2018" name="BMC Genomics">
        <title>The genome of Naegleria lovaniensis, the basis for a comparative approach to unravel pathogenicity factors of the human pathogenic amoeba N. fowleri.</title>
        <authorList>
            <person name="Liechti N."/>
            <person name="Schurch N."/>
            <person name="Bruggmann R."/>
            <person name="Wittwer M."/>
        </authorList>
    </citation>
    <scope>NUCLEOTIDE SEQUENCE [LARGE SCALE GENOMIC DNA]</scope>
    <source>
        <strain evidence="5 6">ATCC 30569</strain>
    </source>
</reference>
<evidence type="ECO:0000256" key="1">
    <source>
        <dbReference type="ARBA" id="ARBA00022737"/>
    </source>
</evidence>
<proteinExistence type="predicted"/>
<dbReference type="PROSITE" id="PS51371">
    <property type="entry name" value="CBS"/>
    <property type="match status" value="3"/>
</dbReference>
<keyword evidence="6" id="KW-1185">Reference proteome</keyword>
<dbReference type="Gene3D" id="3.10.580.10">
    <property type="entry name" value="CBS-domain"/>
    <property type="match status" value="2"/>
</dbReference>
<dbReference type="PANTHER" id="PTHR13780:SF36">
    <property type="entry name" value="CBS DOMAIN-CONTAINING PROTEIN"/>
    <property type="match status" value="1"/>
</dbReference>
<evidence type="ECO:0000313" key="6">
    <source>
        <dbReference type="Proteomes" id="UP000816034"/>
    </source>
</evidence>
<protein>
    <recommendedName>
        <fullName evidence="4">CBS domain-containing protein</fullName>
    </recommendedName>
</protein>
<sequence length="310" mass="34853">MTIEIFKLLKQKQVKDVARPTEMVTFQYEDKLHEVLEKLMASGIVSAPVMKGIECVGLIDILDILAFLVELFGETEVRQGNDIFSRLKTASKFQDQQIGAIADFAHNPFTPISEDKSLYEACTLLVKEKSHRCPVLDKDGKMVSILTQAQIVNFCALHVKDLGELAHQKVGHAPLGVSPVITLEKHMRTIDCFKKMHQMKVSGLAVIDNTGILIGNLSARDIKAINPSNLYHSLHQSVHTFVQHIREQSFNESHPAISCSEETELGFVIGRLAANRIHRMYVCDKQLHPCKVISLRDIISYLMSQEPQQQ</sequence>
<dbReference type="GeneID" id="68105554"/>
<dbReference type="CDD" id="cd02205">
    <property type="entry name" value="CBS_pair_SF"/>
    <property type="match status" value="2"/>
</dbReference>
<feature type="domain" description="CBS" evidence="4">
    <location>
        <begin position="105"/>
        <end position="162"/>
    </location>
</feature>
<dbReference type="Proteomes" id="UP000816034">
    <property type="component" value="Unassembled WGS sequence"/>
</dbReference>
<dbReference type="PANTHER" id="PTHR13780">
    <property type="entry name" value="AMP-ACTIVATED PROTEIN KINASE, GAMMA REGULATORY SUBUNIT"/>
    <property type="match status" value="1"/>
</dbReference>
<gene>
    <name evidence="5" type="ORF">C9374_013101</name>
</gene>
<dbReference type="Pfam" id="PF00571">
    <property type="entry name" value="CBS"/>
    <property type="match status" value="4"/>
</dbReference>
<evidence type="ECO:0000256" key="2">
    <source>
        <dbReference type="ARBA" id="ARBA00023122"/>
    </source>
</evidence>
<name>A0AA88G9W7_NAELO</name>
<accession>A0AA88G9W7</accession>
<comment type="caution">
    <text evidence="5">The sequence shown here is derived from an EMBL/GenBank/DDBJ whole genome shotgun (WGS) entry which is preliminary data.</text>
</comment>
<dbReference type="InterPro" id="IPR046342">
    <property type="entry name" value="CBS_dom_sf"/>
</dbReference>
<dbReference type="EMBL" id="PYSW02000066">
    <property type="protein sequence ID" value="KAG2372821.1"/>
    <property type="molecule type" value="Genomic_DNA"/>
</dbReference>